<dbReference type="SUPFAM" id="SSF55785">
    <property type="entry name" value="PYP-like sensor domain (PAS domain)"/>
    <property type="match status" value="2"/>
</dbReference>
<dbReference type="Pfam" id="PF00989">
    <property type="entry name" value="PAS"/>
    <property type="match status" value="1"/>
</dbReference>
<sequence length="302" mass="32768">MNGDRPCTDTPADRSDERPLDRLAGRSDVHLAGGSVTAAVDAHGIVTGWSESAYQLLGYTPAEVIGTAVGTLLADALPKPARHAVAHGQSWQGLVTVCHHDGCILPLGIRAHPLLDAAGAVTLWYVAVLHTGLAPVRAPSSASHDRHACDPREPREARETPVDDRSLIGWAFTQAPIGLALVDTEMRIRRLNTETTRMIGNTDTDLRGHRLMDALPHPAYQATWDHLRHVMATGRSARHESFSRAQGETRKRAWAVRTSPVRDPAGRIHGVFTAAIDISEQYWAQQRLTLLNEATTAIGSTL</sequence>
<dbReference type="PROSITE" id="PS50112">
    <property type="entry name" value="PAS"/>
    <property type="match status" value="1"/>
</dbReference>
<gene>
    <name evidence="3" type="ORF">FrCorBMG51_11830</name>
</gene>
<evidence type="ECO:0000313" key="3">
    <source>
        <dbReference type="EMBL" id="KLL11428.1"/>
    </source>
</evidence>
<evidence type="ECO:0000313" key="4">
    <source>
        <dbReference type="Proteomes" id="UP000035425"/>
    </source>
</evidence>
<feature type="compositionally biased region" description="Basic and acidic residues" evidence="1">
    <location>
        <begin position="143"/>
        <end position="162"/>
    </location>
</feature>
<evidence type="ECO:0000256" key="1">
    <source>
        <dbReference type="SAM" id="MobiDB-lite"/>
    </source>
</evidence>
<accession>A0ABR5F416</accession>
<feature type="region of interest" description="Disordered" evidence="1">
    <location>
        <begin position="137"/>
        <end position="162"/>
    </location>
</feature>
<evidence type="ECO:0000259" key="2">
    <source>
        <dbReference type="PROSITE" id="PS50112"/>
    </source>
</evidence>
<reference evidence="3 4" key="1">
    <citation type="submission" date="2014-12" db="EMBL/GenBank/DDBJ databases">
        <title>Frankia sp. BMG5.1 draft genome.</title>
        <authorList>
            <person name="Gtari M."/>
            <person name="Ghodhbane-Gtari F."/>
            <person name="Nouioui I."/>
            <person name="Ktari A."/>
            <person name="Hezbri K."/>
            <person name="Mimouni W."/>
            <person name="Sbissi I."/>
            <person name="Ayari A."/>
            <person name="Yamanaka T."/>
            <person name="Normand P."/>
            <person name="Tisa L.S."/>
            <person name="Boudabous A."/>
        </authorList>
    </citation>
    <scope>NUCLEOTIDE SEQUENCE [LARGE SCALE GENOMIC DNA]</scope>
    <source>
        <strain evidence="3 4">BMG5.1</strain>
    </source>
</reference>
<dbReference type="Proteomes" id="UP000035425">
    <property type="component" value="Unassembled WGS sequence"/>
</dbReference>
<proteinExistence type="predicted"/>
<dbReference type="InterPro" id="IPR052155">
    <property type="entry name" value="Biofilm_reg_signaling"/>
</dbReference>
<dbReference type="PANTHER" id="PTHR44757:SF2">
    <property type="entry name" value="BIOFILM ARCHITECTURE MAINTENANCE PROTEIN MBAA"/>
    <property type="match status" value="1"/>
</dbReference>
<dbReference type="InterPro" id="IPR035965">
    <property type="entry name" value="PAS-like_dom_sf"/>
</dbReference>
<dbReference type="InterPro" id="IPR013767">
    <property type="entry name" value="PAS_fold"/>
</dbReference>
<dbReference type="InterPro" id="IPR000014">
    <property type="entry name" value="PAS"/>
</dbReference>
<dbReference type="Pfam" id="PF08448">
    <property type="entry name" value="PAS_4"/>
    <property type="match status" value="1"/>
</dbReference>
<feature type="non-terminal residue" evidence="3">
    <location>
        <position position="302"/>
    </location>
</feature>
<dbReference type="InterPro" id="IPR013656">
    <property type="entry name" value="PAS_4"/>
</dbReference>
<dbReference type="EMBL" id="JWIO01000015">
    <property type="protein sequence ID" value="KLL11428.1"/>
    <property type="molecule type" value="Genomic_DNA"/>
</dbReference>
<dbReference type="CDD" id="cd00130">
    <property type="entry name" value="PAS"/>
    <property type="match status" value="2"/>
</dbReference>
<feature type="domain" description="PAS" evidence="2">
    <location>
        <begin position="39"/>
        <end position="66"/>
    </location>
</feature>
<dbReference type="Gene3D" id="3.30.450.20">
    <property type="entry name" value="PAS domain"/>
    <property type="match status" value="2"/>
</dbReference>
<dbReference type="NCBIfam" id="TIGR00229">
    <property type="entry name" value="sensory_box"/>
    <property type="match status" value="1"/>
</dbReference>
<comment type="caution">
    <text evidence="3">The sequence shown here is derived from an EMBL/GenBank/DDBJ whole genome shotgun (WGS) entry which is preliminary data.</text>
</comment>
<dbReference type="SMART" id="SM00091">
    <property type="entry name" value="PAS"/>
    <property type="match status" value="2"/>
</dbReference>
<keyword evidence="4" id="KW-1185">Reference proteome</keyword>
<dbReference type="PANTHER" id="PTHR44757">
    <property type="entry name" value="DIGUANYLATE CYCLASE DGCP"/>
    <property type="match status" value="1"/>
</dbReference>
<organism evidence="3 4">
    <name type="scientific">Protofrankia coriariae</name>
    <dbReference type="NCBI Taxonomy" id="1562887"/>
    <lineage>
        <taxon>Bacteria</taxon>
        <taxon>Bacillati</taxon>
        <taxon>Actinomycetota</taxon>
        <taxon>Actinomycetes</taxon>
        <taxon>Frankiales</taxon>
        <taxon>Frankiaceae</taxon>
        <taxon>Protofrankia</taxon>
    </lineage>
</organism>
<protein>
    <submittedName>
        <fullName evidence="3">PAS/PAC sensor protein</fullName>
    </submittedName>
</protein>
<name>A0ABR5F416_9ACTN</name>